<dbReference type="Proteomes" id="UP000228484">
    <property type="component" value="Unassembled WGS sequence"/>
</dbReference>
<organism evidence="1 2">
    <name type="scientific">Bacillus fungorum</name>
    <dbReference type="NCBI Taxonomy" id="2039284"/>
    <lineage>
        <taxon>Bacteria</taxon>
        <taxon>Bacillati</taxon>
        <taxon>Bacillota</taxon>
        <taxon>Bacilli</taxon>
        <taxon>Bacillales</taxon>
        <taxon>Bacillaceae</taxon>
        <taxon>Bacillus</taxon>
    </lineage>
</organism>
<accession>A0A2G6QE86</accession>
<gene>
    <name evidence="1" type="ORF">CO726_10330</name>
</gene>
<evidence type="ECO:0000313" key="2">
    <source>
        <dbReference type="Proteomes" id="UP000228484"/>
    </source>
</evidence>
<protein>
    <submittedName>
        <fullName evidence="1">Uncharacterized protein</fullName>
    </submittedName>
</protein>
<comment type="caution">
    <text evidence="1">The sequence shown here is derived from an EMBL/GenBank/DDBJ whole genome shotgun (WGS) entry which is preliminary data.</text>
</comment>
<name>A0A2G6QE86_9BACI</name>
<dbReference type="AlphaFoldDB" id="A0A2G6QE86"/>
<sequence>MEDDIVGYFKQVERFDYITIDLEQQFFCIEVVNVKSNTTVLKISINLQKDETMVEGNIIHYDTFHIDALLQGLKCVARTCINHNLRNQKELFAFLEEN</sequence>
<evidence type="ECO:0000313" key="1">
    <source>
        <dbReference type="EMBL" id="PIE95085.1"/>
    </source>
</evidence>
<dbReference type="RefSeq" id="WP_099684190.1">
    <property type="nucleotide sequence ID" value="NZ_NWUW01000006.1"/>
</dbReference>
<dbReference type="EMBL" id="NWUW01000006">
    <property type="protein sequence ID" value="PIE95085.1"/>
    <property type="molecule type" value="Genomic_DNA"/>
</dbReference>
<proteinExistence type="predicted"/>
<reference evidence="1 2" key="1">
    <citation type="submission" date="2017-09" db="EMBL/GenBank/DDBJ databases">
        <title>Biocontrol bacteria screening and application from spent mushroom substrate.</title>
        <authorList>
            <person name="Sun X."/>
        </authorList>
    </citation>
    <scope>NUCLEOTIDE SEQUENCE [LARGE SCALE GENOMIC DNA]</scope>
    <source>
        <strain evidence="1 2">100374</strain>
    </source>
</reference>
<keyword evidence="2" id="KW-1185">Reference proteome</keyword>